<dbReference type="EMBL" id="MHRQ01000020">
    <property type="protein sequence ID" value="OHA26495.1"/>
    <property type="molecule type" value="Genomic_DNA"/>
</dbReference>
<name>A0A1G2MRK6_9BACT</name>
<feature type="transmembrane region" description="Helical" evidence="1">
    <location>
        <begin position="6"/>
        <end position="33"/>
    </location>
</feature>
<accession>A0A1G2MRK6</accession>
<evidence type="ECO:0008006" key="4">
    <source>
        <dbReference type="Google" id="ProtNLM"/>
    </source>
</evidence>
<protein>
    <recommendedName>
        <fullName evidence="4">AlgX/AlgJ SGNH hydrolase-like domain-containing protein</fullName>
    </recommendedName>
</protein>
<organism evidence="2 3">
    <name type="scientific">Candidatus Taylorbacteria bacterium RIFCSPHIGHO2_02_FULL_46_13</name>
    <dbReference type="NCBI Taxonomy" id="1802312"/>
    <lineage>
        <taxon>Bacteria</taxon>
        <taxon>Candidatus Tayloriibacteriota</taxon>
    </lineage>
</organism>
<evidence type="ECO:0000313" key="3">
    <source>
        <dbReference type="Proteomes" id="UP000177565"/>
    </source>
</evidence>
<dbReference type="Gene3D" id="3.40.50.1110">
    <property type="entry name" value="SGNH hydrolase"/>
    <property type="match status" value="1"/>
</dbReference>
<dbReference type="InterPro" id="IPR036514">
    <property type="entry name" value="SGNH_hydro_sf"/>
</dbReference>
<keyword evidence="1" id="KW-0812">Transmembrane</keyword>
<keyword evidence="1" id="KW-1133">Transmembrane helix</keyword>
<proteinExistence type="predicted"/>
<gene>
    <name evidence="2" type="ORF">A3C06_02870</name>
</gene>
<comment type="caution">
    <text evidence="2">The sequence shown here is derived from an EMBL/GenBank/DDBJ whole genome shotgun (WGS) entry which is preliminary data.</text>
</comment>
<keyword evidence="1" id="KW-0472">Membrane</keyword>
<dbReference type="SUPFAM" id="SSF52266">
    <property type="entry name" value="SGNH hydrolase"/>
    <property type="match status" value="1"/>
</dbReference>
<dbReference type="STRING" id="1802312.A3C06_02870"/>
<dbReference type="AlphaFoldDB" id="A0A1G2MRK6"/>
<evidence type="ECO:0000313" key="2">
    <source>
        <dbReference type="EMBL" id="OHA26495.1"/>
    </source>
</evidence>
<sequence>MAFVRFILSLLASLVGIVFMIPMAALLFPFWYISVLVKISEKLKPKIVVWEDIIQFDQRLGWRVKPKVDAHMEVDNVYHLTTGEEGWRGNFNLKESTVVAVGDSFVFGQGVDDKDYFANLTHSAHVKPLGAPGYGATHYLLLLQSLTTELKGKLVIWFVYTGNDFRESIRPSSYGNKSPYVFYNRKRGQWEIQTDHINPQRLPFNFEKSYNVSIPELADLFSKNHLSEYAYAAFEYLAKEAQKHCDTHGAKFVIITTPVRWFLDGNYTFKIKRHASKPDDFSVKYPDEQAAIICKRNGIVCKSCFDEFSLDDFLPRDLHWSRKGNQTAANIIDALYRSFVRGELN</sequence>
<dbReference type="Proteomes" id="UP000177565">
    <property type="component" value="Unassembled WGS sequence"/>
</dbReference>
<evidence type="ECO:0000256" key="1">
    <source>
        <dbReference type="SAM" id="Phobius"/>
    </source>
</evidence>
<reference evidence="2 3" key="1">
    <citation type="journal article" date="2016" name="Nat. Commun.">
        <title>Thousands of microbial genomes shed light on interconnected biogeochemical processes in an aquifer system.</title>
        <authorList>
            <person name="Anantharaman K."/>
            <person name="Brown C.T."/>
            <person name="Hug L.A."/>
            <person name="Sharon I."/>
            <person name="Castelle C.J."/>
            <person name="Probst A.J."/>
            <person name="Thomas B.C."/>
            <person name="Singh A."/>
            <person name="Wilkins M.J."/>
            <person name="Karaoz U."/>
            <person name="Brodie E.L."/>
            <person name="Williams K.H."/>
            <person name="Hubbard S.S."/>
            <person name="Banfield J.F."/>
        </authorList>
    </citation>
    <scope>NUCLEOTIDE SEQUENCE [LARGE SCALE GENOMIC DNA]</scope>
</reference>